<organism evidence="1">
    <name type="scientific">Enterocloster phage PMBT24</name>
    <dbReference type="NCBI Taxonomy" id="3025413"/>
    <lineage>
        <taxon>Viruses</taxon>
        <taxon>Duplodnaviria</taxon>
        <taxon>Heunggongvirae</taxon>
        <taxon>Uroviricota</taxon>
        <taxon>Caudoviricetes</taxon>
    </lineage>
</organism>
<sequence>MKTAIRFPVFAHRGLFILCPHIQSIIMPVRFYFTN</sequence>
<accession>A0AAT9TTD0</accession>
<evidence type="ECO:0000313" key="1">
    <source>
        <dbReference type="EMBL" id="WDQ45481.1"/>
    </source>
</evidence>
<dbReference type="EMBL" id="OQ326496">
    <property type="protein sequence ID" value="WDQ45481.1"/>
    <property type="molecule type" value="Genomic_DNA"/>
</dbReference>
<name>A0AAT9TTD0_9CAUD</name>
<protein>
    <submittedName>
        <fullName evidence="1">Uncharacterized protein</fullName>
    </submittedName>
</protein>
<reference evidence="1" key="1">
    <citation type="submission" date="2023-01" db="EMBL/GenBank/DDBJ databases">
        <authorList>
            <person name="Sprotte S."/>
            <person name="Brinks E."/>
        </authorList>
    </citation>
    <scope>NUCLEOTIDE SEQUENCE</scope>
</reference>
<reference evidence="1" key="2">
    <citation type="journal article" date="2024" name="Heliyon">
        <title>Complete genome sequence of the novel virulent phage PMBT24 infecting Enterocloster bolteae from the human gut.</title>
        <authorList>
            <person name="Sprotte S."/>
            <person name="Brinks E."/>
            <person name="Neve H."/>
            <person name="Franz C.M.A.P."/>
        </authorList>
    </citation>
    <scope>NUCLEOTIDE SEQUENCE</scope>
</reference>
<proteinExistence type="predicted"/>